<sequence>MTGEEGVKVFLSSWHSNDLSDFEVKKISRISWFYNNSCISSLASPSYSYRFFFWREVGPEALSDTELLAILISSGIPGKPAEKIAEEIIERFGSFKGMANQPLNKFLQTKGLAIDKIIAS</sequence>
<evidence type="ECO:0000313" key="2">
    <source>
        <dbReference type="EMBL" id="GAH32654.1"/>
    </source>
</evidence>
<dbReference type="EMBL" id="BARU01010398">
    <property type="protein sequence ID" value="GAH32654.1"/>
    <property type="molecule type" value="Genomic_DNA"/>
</dbReference>
<protein>
    <recommendedName>
        <fullName evidence="1">UPF0758 domain-containing protein</fullName>
    </recommendedName>
</protein>
<dbReference type="AlphaFoldDB" id="X1FTH8"/>
<proteinExistence type="predicted"/>
<accession>X1FTH8</accession>
<dbReference type="Pfam" id="PF20582">
    <property type="entry name" value="UPF0758_N"/>
    <property type="match status" value="1"/>
</dbReference>
<name>X1FTH8_9ZZZZ</name>
<reference evidence="2" key="1">
    <citation type="journal article" date="2014" name="Front. Microbiol.">
        <title>High frequency of phylogenetically diverse reductive dehalogenase-homologous genes in deep subseafloor sedimentary metagenomes.</title>
        <authorList>
            <person name="Kawai M."/>
            <person name="Futagami T."/>
            <person name="Toyoda A."/>
            <person name="Takaki Y."/>
            <person name="Nishi S."/>
            <person name="Hori S."/>
            <person name="Arai W."/>
            <person name="Tsubouchi T."/>
            <person name="Morono Y."/>
            <person name="Uchiyama I."/>
            <person name="Ito T."/>
            <person name="Fujiyama A."/>
            <person name="Inagaki F."/>
            <person name="Takami H."/>
        </authorList>
    </citation>
    <scope>NUCLEOTIDE SEQUENCE</scope>
    <source>
        <strain evidence="2">Expedition CK06-06</strain>
    </source>
</reference>
<dbReference type="InterPro" id="IPR046778">
    <property type="entry name" value="UPF0758_N"/>
</dbReference>
<feature type="domain" description="UPF0758" evidence="1">
    <location>
        <begin position="57"/>
        <end position="117"/>
    </location>
</feature>
<comment type="caution">
    <text evidence="2">The sequence shown here is derived from an EMBL/GenBank/DDBJ whole genome shotgun (WGS) entry which is preliminary data.</text>
</comment>
<evidence type="ECO:0000259" key="1">
    <source>
        <dbReference type="Pfam" id="PF20582"/>
    </source>
</evidence>
<gene>
    <name evidence="2" type="ORF">S03H2_19835</name>
</gene>
<organism evidence="2">
    <name type="scientific">marine sediment metagenome</name>
    <dbReference type="NCBI Taxonomy" id="412755"/>
    <lineage>
        <taxon>unclassified sequences</taxon>
        <taxon>metagenomes</taxon>
        <taxon>ecological metagenomes</taxon>
    </lineage>
</organism>